<dbReference type="InterPro" id="IPR001320">
    <property type="entry name" value="Iontro_rcpt_C"/>
</dbReference>
<dbReference type="InterPro" id="IPR010065">
    <property type="entry name" value="AA_ABC_transptr_permease_3TM"/>
</dbReference>
<feature type="transmembrane region" description="Helical" evidence="7">
    <location>
        <begin position="297"/>
        <end position="324"/>
    </location>
</feature>
<dbReference type="PANTHER" id="PTHR30614:SF46">
    <property type="entry name" value="ABC TRANSPORTER MEMBRANE SPANNING PERMEASE-GLUTAMINE TRANSPORT"/>
    <property type="match status" value="1"/>
</dbReference>
<keyword evidence="5 7" id="KW-1133">Transmembrane helix</keyword>
<evidence type="ECO:0000256" key="7">
    <source>
        <dbReference type="RuleBase" id="RU363032"/>
    </source>
</evidence>
<evidence type="ECO:0000313" key="9">
    <source>
        <dbReference type="EMBL" id="GBF01452.1"/>
    </source>
</evidence>
<feature type="transmembrane region" description="Helical" evidence="7">
    <location>
        <begin position="443"/>
        <end position="461"/>
    </location>
</feature>
<keyword evidence="3" id="KW-1003">Cell membrane</keyword>
<evidence type="ECO:0000256" key="6">
    <source>
        <dbReference type="ARBA" id="ARBA00023136"/>
    </source>
</evidence>
<dbReference type="InterPro" id="IPR043429">
    <property type="entry name" value="ArtM/GltK/GlnP/TcyL/YhdX-like"/>
</dbReference>
<dbReference type="Gene3D" id="1.10.3720.10">
    <property type="entry name" value="MetI-like"/>
    <property type="match status" value="1"/>
</dbReference>
<keyword evidence="4 7" id="KW-0812">Transmembrane</keyword>
<dbReference type="PANTHER" id="PTHR30614">
    <property type="entry name" value="MEMBRANE COMPONENT OF AMINO ACID ABC TRANSPORTER"/>
    <property type="match status" value="1"/>
</dbReference>
<keyword evidence="10" id="KW-1185">Reference proteome</keyword>
<feature type="transmembrane region" description="Helical" evidence="7">
    <location>
        <begin position="336"/>
        <end position="356"/>
    </location>
</feature>
<evidence type="ECO:0000256" key="4">
    <source>
        <dbReference type="ARBA" id="ARBA00022692"/>
    </source>
</evidence>
<evidence type="ECO:0000313" key="10">
    <source>
        <dbReference type="Proteomes" id="UP000236162"/>
    </source>
</evidence>
<evidence type="ECO:0000256" key="1">
    <source>
        <dbReference type="ARBA" id="ARBA00004651"/>
    </source>
</evidence>
<feature type="domain" description="ABC transmembrane type-1" evidence="8">
    <location>
        <begin position="297"/>
        <end position="488"/>
    </location>
</feature>
<sequence>MLYFMTYRSGKLFEEVSSMRKWHVAVVMLLAALGSWFAVGTQAQAKTYTIATDTTFAPFEFQVKGGQYKGIDIDILKAIAKKENFNYKLKALSFGAAVQQLSANQVDGVIAGMNITAERKQTFDFSDAYYTSGVVMAVAKDSKVKTFKDLKGKTVALKTGTAGATYAKSIQSKYGFKIKYFNDSNNMYNDVKVGNSAACFEDYPVMSYGIKNGIALKIVSKQHEAGDYGFAVKKGKNAELLKKFNAGLKAIKADGTYKKIINKYLKSSEASLTGEDASSRTFVGLFTQNLDTIGSGLWMTLELTVISIILATILGLILGVLGVMPGKLGPAISSTIIYIFRGMPLMVLAFFIYIGFPDLIGHGFKIPAFVAGMITLMLNEGAYTGAFVKGGFAAVDDGQMEAARSLGLPYWTAMRKVIMPQGIRIMIPSFINQFIITLKDTSILSVIGIVELTQTGTLIIARNFEGFKIWLMIAIIYLIIITLLTWLSNWVQRRIN</sequence>
<dbReference type="SUPFAM" id="SSF161098">
    <property type="entry name" value="MetI-like"/>
    <property type="match status" value="1"/>
</dbReference>
<comment type="similarity">
    <text evidence="7">Belongs to the binding-protein-dependent transport system permease family.</text>
</comment>
<dbReference type="CDD" id="cd13619">
    <property type="entry name" value="PBP2_GlnP"/>
    <property type="match status" value="1"/>
</dbReference>
<keyword evidence="2 7" id="KW-0813">Transport</keyword>
<reference evidence="9 10" key="1">
    <citation type="submission" date="2017-04" db="EMBL/GenBank/DDBJ databases">
        <title>In vitro and in silico characterization of Lactobacillus paraplantarum D2-1, a starter culture for soymilk fermentation.</title>
        <authorList>
            <person name="Endo A."/>
            <person name="Sasaki F."/>
            <person name="Maeno S."/>
            <person name="Kanesaki Y."/>
            <person name="Kubota E."/>
            <person name="Torres G.A."/>
            <person name="Tomita S."/>
            <person name="Nakagawa J."/>
        </authorList>
    </citation>
    <scope>NUCLEOTIDE SEQUENCE [LARGE SCALE GENOMIC DNA]</scope>
    <source>
        <strain evidence="9 10">D2-1</strain>
    </source>
</reference>
<dbReference type="Gene3D" id="3.40.190.10">
    <property type="entry name" value="Periplasmic binding protein-like II"/>
    <property type="match status" value="2"/>
</dbReference>
<protein>
    <submittedName>
        <fullName evidence="9">Glutamine ABC transporter substrate-binding and permease protein</fullName>
    </submittedName>
</protein>
<dbReference type="InterPro" id="IPR000515">
    <property type="entry name" value="MetI-like"/>
</dbReference>
<comment type="subcellular location">
    <subcellularLocation>
        <location evidence="1 7">Cell membrane</location>
        <topology evidence="1 7">Multi-pass membrane protein</topology>
    </subcellularLocation>
</comment>
<organism evidence="9 10">
    <name type="scientific">Lactiplantibacillus paraplantarum</name>
    <dbReference type="NCBI Taxonomy" id="60520"/>
    <lineage>
        <taxon>Bacteria</taxon>
        <taxon>Bacillati</taxon>
        <taxon>Bacillota</taxon>
        <taxon>Bacilli</taxon>
        <taxon>Lactobacillales</taxon>
        <taxon>Lactobacillaceae</taxon>
        <taxon>Lactiplantibacillus</taxon>
    </lineage>
</organism>
<dbReference type="Proteomes" id="UP000236162">
    <property type="component" value="Unassembled WGS sequence"/>
</dbReference>
<dbReference type="InterPro" id="IPR001638">
    <property type="entry name" value="Solute-binding_3/MltF_N"/>
</dbReference>
<proteinExistence type="inferred from homology"/>
<evidence type="ECO:0000256" key="3">
    <source>
        <dbReference type="ARBA" id="ARBA00022475"/>
    </source>
</evidence>
<comment type="caution">
    <text evidence="9">The sequence shown here is derived from an EMBL/GenBank/DDBJ whole genome shotgun (WGS) entry which is preliminary data.</text>
</comment>
<dbReference type="SMART" id="SM00079">
    <property type="entry name" value="PBPe"/>
    <property type="match status" value="1"/>
</dbReference>
<gene>
    <name evidence="9" type="ORF">LPPLD21_00963</name>
</gene>
<dbReference type="PROSITE" id="PS50928">
    <property type="entry name" value="ABC_TM1"/>
    <property type="match status" value="1"/>
</dbReference>
<name>A0ABQ0N8M5_9LACO</name>
<dbReference type="CDD" id="cd06261">
    <property type="entry name" value="TM_PBP2"/>
    <property type="match status" value="1"/>
</dbReference>
<feature type="transmembrane region" description="Helical" evidence="7">
    <location>
        <begin position="467"/>
        <end position="487"/>
    </location>
</feature>
<dbReference type="Pfam" id="PF00528">
    <property type="entry name" value="BPD_transp_1"/>
    <property type="match status" value="1"/>
</dbReference>
<feature type="transmembrane region" description="Helical" evidence="7">
    <location>
        <begin position="362"/>
        <end position="379"/>
    </location>
</feature>
<keyword evidence="6 7" id="KW-0472">Membrane</keyword>
<dbReference type="NCBIfam" id="TIGR01726">
    <property type="entry name" value="HEQRo_perm_3TM"/>
    <property type="match status" value="1"/>
</dbReference>
<evidence type="ECO:0000259" key="8">
    <source>
        <dbReference type="PROSITE" id="PS50928"/>
    </source>
</evidence>
<evidence type="ECO:0000256" key="2">
    <source>
        <dbReference type="ARBA" id="ARBA00022448"/>
    </source>
</evidence>
<dbReference type="EMBL" id="BDOR01000003">
    <property type="protein sequence ID" value="GBF01452.1"/>
    <property type="molecule type" value="Genomic_DNA"/>
</dbReference>
<dbReference type="SUPFAM" id="SSF53850">
    <property type="entry name" value="Periplasmic binding protein-like II"/>
    <property type="match status" value="1"/>
</dbReference>
<dbReference type="Pfam" id="PF00497">
    <property type="entry name" value="SBP_bac_3"/>
    <property type="match status" value="1"/>
</dbReference>
<dbReference type="InterPro" id="IPR035906">
    <property type="entry name" value="MetI-like_sf"/>
</dbReference>
<accession>A0ABQ0N8M5</accession>
<dbReference type="SMART" id="SM00062">
    <property type="entry name" value="PBPb"/>
    <property type="match status" value="1"/>
</dbReference>
<evidence type="ECO:0000256" key="5">
    <source>
        <dbReference type="ARBA" id="ARBA00022989"/>
    </source>
</evidence>